<dbReference type="InterPro" id="IPR001173">
    <property type="entry name" value="Glyco_trans_2-like"/>
</dbReference>
<dbReference type="Gene3D" id="3.90.550.10">
    <property type="entry name" value="Spore Coat Polysaccharide Biosynthesis Protein SpsA, Chain A"/>
    <property type="match status" value="1"/>
</dbReference>
<keyword evidence="1" id="KW-0812">Transmembrane</keyword>
<dbReference type="SUPFAM" id="SSF53448">
    <property type="entry name" value="Nucleotide-diphospho-sugar transferases"/>
    <property type="match status" value="1"/>
</dbReference>
<dbReference type="GO" id="GO:0016740">
    <property type="term" value="F:transferase activity"/>
    <property type="evidence" value="ECO:0007669"/>
    <property type="project" value="UniProtKB-KW"/>
</dbReference>
<reference evidence="3 4" key="1">
    <citation type="submission" date="2015-08" db="EMBL/GenBank/DDBJ databases">
        <title>The complete genome sequence of Bacillus beveridgei MLTeJB.</title>
        <authorList>
            <person name="Hanson T.E."/>
            <person name="Mesa C."/>
            <person name="Basesman S.M."/>
            <person name="Oremland R.S."/>
        </authorList>
    </citation>
    <scope>NUCLEOTIDE SEQUENCE [LARGE SCALE GENOMIC DNA]</scope>
    <source>
        <strain evidence="3 4">MLTeJB</strain>
    </source>
</reference>
<dbReference type="STRING" id="632773.BBEV_1364"/>
<evidence type="ECO:0000313" key="3">
    <source>
        <dbReference type="EMBL" id="AOM82727.1"/>
    </source>
</evidence>
<dbReference type="Proteomes" id="UP000094463">
    <property type="component" value="Chromosome"/>
</dbReference>
<name>A0A1D7QUP6_9BACI</name>
<dbReference type="CDD" id="cd06423">
    <property type="entry name" value="CESA_like"/>
    <property type="match status" value="1"/>
</dbReference>
<dbReference type="InterPro" id="IPR029044">
    <property type="entry name" value="Nucleotide-diphossugar_trans"/>
</dbReference>
<keyword evidence="1" id="KW-0472">Membrane</keyword>
<dbReference type="OrthoDB" id="9800276at2"/>
<feature type="transmembrane region" description="Helical" evidence="1">
    <location>
        <begin position="299"/>
        <end position="321"/>
    </location>
</feature>
<gene>
    <name evidence="3" type="primary">pgaC-1</name>
    <name evidence="3" type="ORF">BBEV_1364</name>
</gene>
<proteinExistence type="predicted"/>
<dbReference type="EMBL" id="CP012502">
    <property type="protein sequence ID" value="AOM82727.1"/>
    <property type="molecule type" value="Genomic_DNA"/>
</dbReference>
<feature type="transmembrane region" description="Helical" evidence="1">
    <location>
        <begin position="6"/>
        <end position="26"/>
    </location>
</feature>
<sequence>MIFLMIWTLLVIQVWVLFNGNLLSILKVTKSLPAKGKTDQPLISVMVPMRNEERHAEGCIQTLKGLDYDALQFIIIDDGSEDRTASLLDKAIDYDPRFTVIQGSELPENWVGKVHACYQLSTNAQGDYYLFLDADVRVHPSLIHETLEQMKPDVGIISGFPHYPLKGVLGHLLVPLQHVIVYLHLPVMFANFTTWPAATAAHGAFMFFRKKAYEDAGGHQAVKNSLVEDVHITRKIKASGWKGLLVNPSRLISCYMYESNREVWEGFSKNIYPGIGRNPFIAVMLSAFYLTFFTAPLGIAIYGAFLGNWLFIVPLLLVISIKITIDLMNKQKWWLGLFMPVSMLLLVILLIYSMYLSFAGKGFTWKGRTYS</sequence>
<dbReference type="KEGG" id="bbev:BBEV_1364"/>
<keyword evidence="4" id="KW-1185">Reference proteome</keyword>
<feature type="transmembrane region" description="Helical" evidence="1">
    <location>
        <begin position="275"/>
        <end position="293"/>
    </location>
</feature>
<dbReference type="RefSeq" id="WP_084007273.1">
    <property type="nucleotide sequence ID" value="NZ_CP012502.1"/>
</dbReference>
<organism evidence="3 4">
    <name type="scientific">Salisediminibacterium beveridgei</name>
    <dbReference type="NCBI Taxonomy" id="632773"/>
    <lineage>
        <taxon>Bacteria</taxon>
        <taxon>Bacillati</taxon>
        <taxon>Bacillota</taxon>
        <taxon>Bacilli</taxon>
        <taxon>Bacillales</taxon>
        <taxon>Bacillaceae</taxon>
        <taxon>Salisediminibacterium</taxon>
    </lineage>
</organism>
<dbReference type="Pfam" id="PF00535">
    <property type="entry name" value="Glycos_transf_2"/>
    <property type="match status" value="1"/>
</dbReference>
<accession>A0A1D7QUP6</accession>
<keyword evidence="1" id="KW-1133">Transmembrane helix</keyword>
<evidence type="ECO:0000313" key="4">
    <source>
        <dbReference type="Proteomes" id="UP000094463"/>
    </source>
</evidence>
<feature type="transmembrane region" description="Helical" evidence="1">
    <location>
        <begin position="333"/>
        <end position="355"/>
    </location>
</feature>
<keyword evidence="3" id="KW-0808">Transferase</keyword>
<evidence type="ECO:0000256" key="1">
    <source>
        <dbReference type="SAM" id="Phobius"/>
    </source>
</evidence>
<feature type="domain" description="Glycosyltransferase 2-like" evidence="2">
    <location>
        <begin position="44"/>
        <end position="215"/>
    </location>
</feature>
<dbReference type="PATRIC" id="fig|632773.3.peg.1439"/>
<dbReference type="PANTHER" id="PTHR43646">
    <property type="entry name" value="GLYCOSYLTRANSFERASE"/>
    <property type="match status" value="1"/>
</dbReference>
<dbReference type="AlphaFoldDB" id="A0A1D7QUP6"/>
<dbReference type="PANTHER" id="PTHR43646:SF3">
    <property type="entry name" value="SLR1566 PROTEIN"/>
    <property type="match status" value="1"/>
</dbReference>
<evidence type="ECO:0000259" key="2">
    <source>
        <dbReference type="Pfam" id="PF00535"/>
    </source>
</evidence>
<protein>
    <submittedName>
        <fullName evidence="3">Glycosyl transferase, family 2</fullName>
    </submittedName>
</protein>